<dbReference type="InterPro" id="IPR009288">
    <property type="entry name" value="AIG2-like_dom"/>
</dbReference>
<sequence>MEPRKNTRAQPGTLRFLPDRPASGVGAASDERPRSRNEFQLADETEDEKGRIPPGCDPPGAYSVRPGEGSEVGMAAQMALADTAESTIVAQESSRTETAVSAESFEPNQLLEAIPVTAEVLDNEAEKEAELQMLRDIEKVKAAELQTLHETMKAKEAEMLVLRQKVELTKLNSQNYHQQHYEFEPDECRYVFVYGSLRPDDESNKSWNQDAVSGMLGQWAELRGAHLYNDKYANVVFEGAKSEDTVYGWVLTAGKSWFTKRLKLFDLLLGQTGGSYERTITKVWLLGDPKIGPPGSSVMAYVYHIPNGDKSEENLIPSGDWLLRNSKVTTS</sequence>
<accession>A0A9N8DJX3</accession>
<feature type="domain" description="Gamma-glutamylcyclotransferase AIG2-like" evidence="2">
    <location>
        <begin position="191"/>
        <end position="322"/>
    </location>
</feature>
<dbReference type="Gene3D" id="3.10.490.10">
    <property type="entry name" value="Gamma-glutamyl cyclotransferase-like"/>
    <property type="match status" value="1"/>
</dbReference>
<reference evidence="3" key="1">
    <citation type="submission" date="2020-06" db="EMBL/GenBank/DDBJ databases">
        <authorList>
            <consortium name="Plant Systems Biology data submission"/>
        </authorList>
    </citation>
    <scope>NUCLEOTIDE SEQUENCE</scope>
    <source>
        <strain evidence="3">D6</strain>
    </source>
</reference>
<protein>
    <recommendedName>
        <fullName evidence="2">Gamma-glutamylcyclotransferase AIG2-like domain-containing protein</fullName>
    </recommendedName>
</protein>
<dbReference type="Pfam" id="PF06094">
    <property type="entry name" value="GGACT"/>
    <property type="match status" value="1"/>
</dbReference>
<evidence type="ECO:0000259" key="2">
    <source>
        <dbReference type="Pfam" id="PF06094"/>
    </source>
</evidence>
<dbReference type="CDD" id="cd06661">
    <property type="entry name" value="GGCT_like"/>
    <property type="match status" value="1"/>
</dbReference>
<dbReference type="InterPro" id="IPR013024">
    <property type="entry name" value="GGCT-like"/>
</dbReference>
<dbReference type="Proteomes" id="UP001153069">
    <property type="component" value="Unassembled WGS sequence"/>
</dbReference>
<name>A0A9N8DJX3_9STRA</name>
<gene>
    <name evidence="3" type="ORF">SEMRO_124_G059850.1</name>
</gene>
<comment type="caution">
    <text evidence="3">The sequence shown here is derived from an EMBL/GenBank/DDBJ whole genome shotgun (WGS) entry which is preliminary data.</text>
</comment>
<dbReference type="SUPFAM" id="SSF110857">
    <property type="entry name" value="Gamma-glutamyl cyclotransferase-like"/>
    <property type="match status" value="1"/>
</dbReference>
<evidence type="ECO:0000313" key="4">
    <source>
        <dbReference type="Proteomes" id="UP001153069"/>
    </source>
</evidence>
<proteinExistence type="predicted"/>
<evidence type="ECO:0000256" key="1">
    <source>
        <dbReference type="SAM" id="MobiDB-lite"/>
    </source>
</evidence>
<feature type="region of interest" description="Disordered" evidence="1">
    <location>
        <begin position="1"/>
        <end position="61"/>
    </location>
</feature>
<keyword evidence="4" id="KW-1185">Reference proteome</keyword>
<dbReference type="OrthoDB" id="113620at2759"/>
<dbReference type="EMBL" id="CAICTM010000123">
    <property type="protein sequence ID" value="CAB9501991.1"/>
    <property type="molecule type" value="Genomic_DNA"/>
</dbReference>
<dbReference type="InterPro" id="IPR036568">
    <property type="entry name" value="GGCT-like_sf"/>
</dbReference>
<evidence type="ECO:0000313" key="3">
    <source>
        <dbReference type="EMBL" id="CAB9501991.1"/>
    </source>
</evidence>
<dbReference type="AlphaFoldDB" id="A0A9N8DJX3"/>
<organism evidence="3 4">
    <name type="scientific">Seminavis robusta</name>
    <dbReference type="NCBI Taxonomy" id="568900"/>
    <lineage>
        <taxon>Eukaryota</taxon>
        <taxon>Sar</taxon>
        <taxon>Stramenopiles</taxon>
        <taxon>Ochrophyta</taxon>
        <taxon>Bacillariophyta</taxon>
        <taxon>Bacillariophyceae</taxon>
        <taxon>Bacillariophycidae</taxon>
        <taxon>Naviculales</taxon>
        <taxon>Naviculaceae</taxon>
        <taxon>Seminavis</taxon>
    </lineage>
</organism>